<feature type="domain" description="Reverse transcriptase RNase H-like" evidence="7">
    <location>
        <begin position="176"/>
        <end position="229"/>
    </location>
</feature>
<dbReference type="GO" id="GO:0004519">
    <property type="term" value="F:endonuclease activity"/>
    <property type="evidence" value="ECO:0007669"/>
    <property type="project" value="UniProtKB-KW"/>
</dbReference>
<dbReference type="CDD" id="cd09274">
    <property type="entry name" value="RNase_HI_RT_Ty3"/>
    <property type="match status" value="1"/>
</dbReference>
<organism evidence="9 10">
    <name type="scientific">Paraglomus occultum</name>
    <dbReference type="NCBI Taxonomy" id="144539"/>
    <lineage>
        <taxon>Eukaryota</taxon>
        <taxon>Fungi</taxon>
        <taxon>Fungi incertae sedis</taxon>
        <taxon>Mucoromycota</taxon>
        <taxon>Glomeromycotina</taxon>
        <taxon>Glomeromycetes</taxon>
        <taxon>Paraglomerales</taxon>
        <taxon>Paraglomeraceae</taxon>
        <taxon>Paraglomus</taxon>
    </lineage>
</organism>
<evidence type="ECO:0000256" key="5">
    <source>
        <dbReference type="ARBA" id="ARBA00022801"/>
    </source>
</evidence>
<evidence type="ECO:0000259" key="7">
    <source>
        <dbReference type="Pfam" id="PF17917"/>
    </source>
</evidence>
<feature type="non-terminal residue" evidence="9">
    <location>
        <position position="253"/>
    </location>
</feature>
<keyword evidence="1" id="KW-0808">Transferase</keyword>
<evidence type="ECO:0000256" key="4">
    <source>
        <dbReference type="ARBA" id="ARBA00022759"/>
    </source>
</evidence>
<dbReference type="InterPro" id="IPR041373">
    <property type="entry name" value="RT_RNaseH"/>
</dbReference>
<keyword evidence="2" id="KW-0548">Nucleotidyltransferase</keyword>
<dbReference type="AlphaFoldDB" id="A0A9N9H412"/>
<sequence length="253" mass="29281">LSQDQVLSCIPPYADEQSSSRSTTHGEFIAPSELILWEEFFDEVASFPFGQRQKYSQRWIKKKYKNDRIWREKHHEAFQELKSVFQKTIEEGGIRLAHPLPGREYIIRTDASDAGISAALLQRTPEGDELPIMYARTKIPGLSGRMLKCYAVPPVARNITFEELLRRVRRDAAPYTYKEALAVKKWFSHYVWGTIFKVYTDHAPLLSAFKNRQLDNIRLGLWIEELTGFDFELIHVPGKNNELADILPAVQIK</sequence>
<feature type="domain" description="Reverse transcriptase/retrotransposon-derived protein RNase H-like" evidence="8">
    <location>
        <begin position="70"/>
        <end position="139"/>
    </location>
</feature>
<reference evidence="9" key="1">
    <citation type="submission" date="2021-06" db="EMBL/GenBank/DDBJ databases">
        <authorList>
            <person name="Kallberg Y."/>
            <person name="Tangrot J."/>
            <person name="Rosling A."/>
        </authorList>
    </citation>
    <scope>NUCLEOTIDE SEQUENCE</scope>
    <source>
        <strain evidence="9">IA702</strain>
    </source>
</reference>
<evidence type="ECO:0000256" key="6">
    <source>
        <dbReference type="ARBA" id="ARBA00022918"/>
    </source>
</evidence>
<dbReference type="GO" id="GO:0016787">
    <property type="term" value="F:hydrolase activity"/>
    <property type="evidence" value="ECO:0007669"/>
    <property type="project" value="UniProtKB-KW"/>
</dbReference>
<keyword evidence="3" id="KW-0540">Nuclease</keyword>
<keyword evidence="5" id="KW-0378">Hydrolase</keyword>
<dbReference type="Pfam" id="PF17917">
    <property type="entry name" value="RT_RNaseH"/>
    <property type="match status" value="1"/>
</dbReference>
<dbReference type="Proteomes" id="UP000789572">
    <property type="component" value="Unassembled WGS sequence"/>
</dbReference>
<proteinExistence type="predicted"/>
<dbReference type="EMBL" id="CAJVPJ010004730">
    <property type="protein sequence ID" value="CAG8655103.1"/>
    <property type="molecule type" value="Genomic_DNA"/>
</dbReference>
<dbReference type="PANTHER" id="PTHR34072">
    <property type="entry name" value="ENZYMATIC POLYPROTEIN-RELATED"/>
    <property type="match status" value="1"/>
</dbReference>
<protein>
    <submittedName>
        <fullName evidence="9">2724_t:CDS:1</fullName>
    </submittedName>
</protein>
<dbReference type="Pfam" id="PF17919">
    <property type="entry name" value="RT_RNaseH_2"/>
    <property type="match status" value="1"/>
</dbReference>
<evidence type="ECO:0000313" key="9">
    <source>
        <dbReference type="EMBL" id="CAG8655103.1"/>
    </source>
</evidence>
<keyword evidence="10" id="KW-1185">Reference proteome</keyword>
<keyword evidence="6" id="KW-0695">RNA-directed DNA polymerase</keyword>
<dbReference type="InterPro" id="IPR041577">
    <property type="entry name" value="RT_RNaseH_2"/>
</dbReference>
<name>A0A9N9H412_9GLOM</name>
<dbReference type="InterPro" id="IPR043502">
    <property type="entry name" value="DNA/RNA_pol_sf"/>
</dbReference>
<comment type="caution">
    <text evidence="9">The sequence shown here is derived from an EMBL/GenBank/DDBJ whole genome shotgun (WGS) entry which is preliminary data.</text>
</comment>
<dbReference type="GO" id="GO:0003964">
    <property type="term" value="F:RNA-directed DNA polymerase activity"/>
    <property type="evidence" value="ECO:0007669"/>
    <property type="project" value="UniProtKB-KW"/>
</dbReference>
<evidence type="ECO:0000256" key="3">
    <source>
        <dbReference type="ARBA" id="ARBA00022722"/>
    </source>
</evidence>
<evidence type="ECO:0000259" key="8">
    <source>
        <dbReference type="Pfam" id="PF17919"/>
    </source>
</evidence>
<accession>A0A9N9H412</accession>
<evidence type="ECO:0000256" key="1">
    <source>
        <dbReference type="ARBA" id="ARBA00022679"/>
    </source>
</evidence>
<dbReference type="OrthoDB" id="5593162at2759"/>
<evidence type="ECO:0000313" key="10">
    <source>
        <dbReference type="Proteomes" id="UP000789572"/>
    </source>
</evidence>
<gene>
    <name evidence="9" type="ORF">POCULU_LOCUS10159</name>
</gene>
<dbReference type="SUPFAM" id="SSF56672">
    <property type="entry name" value="DNA/RNA polymerases"/>
    <property type="match status" value="1"/>
</dbReference>
<evidence type="ECO:0000256" key="2">
    <source>
        <dbReference type="ARBA" id="ARBA00022695"/>
    </source>
</evidence>
<keyword evidence="4" id="KW-0255">Endonuclease</keyword>